<dbReference type="FunFam" id="2.40.33.10:FF:000001">
    <property type="entry name" value="Pyruvate kinase"/>
    <property type="match status" value="1"/>
</dbReference>
<dbReference type="GO" id="GO:0030955">
    <property type="term" value="F:potassium ion binding"/>
    <property type="evidence" value="ECO:0007669"/>
    <property type="project" value="UniProtKB-UniRule"/>
</dbReference>
<evidence type="ECO:0000256" key="5">
    <source>
        <dbReference type="ARBA" id="ARBA00022723"/>
    </source>
</evidence>
<dbReference type="Proteomes" id="UP000245754">
    <property type="component" value="Unassembled WGS sequence"/>
</dbReference>
<keyword evidence="5" id="KW-0479">Metal-binding</keyword>
<dbReference type="PRINTS" id="PR01050">
    <property type="entry name" value="PYRUVTKNASE"/>
</dbReference>
<dbReference type="Gene3D" id="2.40.33.10">
    <property type="entry name" value="PK beta-barrel domain-like"/>
    <property type="match status" value="1"/>
</dbReference>
<dbReference type="EMBL" id="QGGT01000008">
    <property type="protein sequence ID" value="PWK31944.1"/>
    <property type="molecule type" value="Genomic_DNA"/>
</dbReference>
<keyword evidence="6" id="KW-0547">Nucleotide-binding</keyword>
<evidence type="ECO:0000313" key="17">
    <source>
        <dbReference type="Proteomes" id="UP000245754"/>
    </source>
</evidence>
<keyword evidence="10 13" id="KW-0324">Glycolysis</keyword>
<evidence type="ECO:0000256" key="1">
    <source>
        <dbReference type="ARBA" id="ARBA00004997"/>
    </source>
</evidence>
<dbReference type="Gene3D" id="3.20.20.60">
    <property type="entry name" value="Phosphoenolpyruvate-binding domains"/>
    <property type="match status" value="1"/>
</dbReference>
<feature type="domain" description="Pyruvate kinase barrel" evidence="14">
    <location>
        <begin position="5"/>
        <end position="322"/>
    </location>
</feature>
<dbReference type="InterPro" id="IPR011037">
    <property type="entry name" value="Pyrv_Knase-like_insert_dom_sf"/>
</dbReference>
<dbReference type="GO" id="GO:0005524">
    <property type="term" value="F:ATP binding"/>
    <property type="evidence" value="ECO:0007669"/>
    <property type="project" value="UniProtKB-KW"/>
</dbReference>
<dbReference type="Pfam" id="PF02887">
    <property type="entry name" value="PK_C"/>
    <property type="match status" value="1"/>
</dbReference>
<evidence type="ECO:0000256" key="7">
    <source>
        <dbReference type="ARBA" id="ARBA00022777"/>
    </source>
</evidence>
<evidence type="ECO:0000256" key="10">
    <source>
        <dbReference type="ARBA" id="ARBA00023152"/>
    </source>
</evidence>
<dbReference type="SUPFAM" id="SSF52935">
    <property type="entry name" value="PK C-terminal domain-like"/>
    <property type="match status" value="1"/>
</dbReference>
<comment type="caution">
    <text evidence="16">The sequence shown here is derived from an EMBL/GenBank/DDBJ whole genome shotgun (WGS) entry which is preliminary data.</text>
</comment>
<keyword evidence="4 13" id="KW-0808">Transferase</keyword>
<dbReference type="UniPathway" id="UPA00109">
    <property type="reaction ID" value="UER00188"/>
</dbReference>
<evidence type="ECO:0000256" key="13">
    <source>
        <dbReference type="RuleBase" id="RU000504"/>
    </source>
</evidence>
<sequence>MRRQRKAKIVATLGPASTDIAVIRELFEAGADVFRLNFSHGTHDDHRERYDAVRRVEAETGRPIAILADLQGPKLRIGTFAVGKVAVRAGDRFVLDSDPTPGDGTRVHLPHPELFRAASAGQSLLIDDGKVRLAIESVSSGSIVTRVVNNGTLSDRKGVNVPDAVIPIPALTDKDRKDLDFALSLGADWIALSFVQRPSDIVEAREIIGTRAGVLSKIEKPAALLQLDEIVRVSDAVMVARGDLGVELPPERVPGVQKRILRVCRQLGKPVVIATQMLESMIDSPVPTRAEASDVASAIYDGADAVMLSAESANGRYPVQAIAMMDRIAIEVERDPLYRNMIDAQHEAPLSTRQDAICAALREVTQIIGARATVTYTSSGATALRAARERPCAPIVSITPNLDIARRLAITWGVHSTVSPDVQSVDEMVAAATRAALVEGYAEPGDQITIAAGMPFGQGGTTNLLRVAEVGGTAQDLALSGAAFAQAPKVTAGV</sequence>
<dbReference type="GO" id="GO:0000287">
    <property type="term" value="F:magnesium ion binding"/>
    <property type="evidence" value="ECO:0007669"/>
    <property type="project" value="UniProtKB-UniRule"/>
</dbReference>
<dbReference type="GO" id="GO:0004743">
    <property type="term" value="F:pyruvate kinase activity"/>
    <property type="evidence" value="ECO:0007669"/>
    <property type="project" value="UniProtKB-UniRule"/>
</dbReference>
<evidence type="ECO:0000256" key="2">
    <source>
        <dbReference type="ARBA" id="ARBA00008663"/>
    </source>
</evidence>
<keyword evidence="11 16" id="KW-0670">Pyruvate</keyword>
<accession>A0A316EK16</accession>
<evidence type="ECO:0000256" key="9">
    <source>
        <dbReference type="ARBA" id="ARBA00022842"/>
    </source>
</evidence>
<dbReference type="AlphaFoldDB" id="A0A316EK16"/>
<dbReference type="RefSeq" id="WP_244214877.1">
    <property type="nucleotide sequence ID" value="NZ_JACBYU010000001.1"/>
</dbReference>
<feature type="domain" description="Pyruvate kinase C-terminal" evidence="15">
    <location>
        <begin position="355"/>
        <end position="467"/>
    </location>
</feature>
<protein>
    <recommendedName>
        <fullName evidence="3 12">Pyruvate kinase</fullName>
        <ecNumber evidence="3 12">2.7.1.40</ecNumber>
    </recommendedName>
</protein>
<keyword evidence="9 13" id="KW-0460">Magnesium</keyword>
<dbReference type="InterPro" id="IPR015813">
    <property type="entry name" value="Pyrv/PenolPyrv_kinase-like_dom"/>
</dbReference>
<dbReference type="GO" id="GO:0016301">
    <property type="term" value="F:kinase activity"/>
    <property type="evidence" value="ECO:0007669"/>
    <property type="project" value="UniProtKB-KW"/>
</dbReference>
<dbReference type="InterPro" id="IPR015793">
    <property type="entry name" value="Pyrv_Knase_brl"/>
</dbReference>
<evidence type="ECO:0000256" key="6">
    <source>
        <dbReference type="ARBA" id="ARBA00022741"/>
    </source>
</evidence>
<reference evidence="16 17" key="1">
    <citation type="submission" date="2018-05" db="EMBL/GenBank/DDBJ databases">
        <title>Genomic Encyclopedia of Type Strains, Phase IV (KMG-V): Genome sequencing to study the core and pangenomes of soil and plant-associated prokaryotes.</title>
        <authorList>
            <person name="Whitman W."/>
        </authorList>
    </citation>
    <scope>NUCLEOTIDE SEQUENCE [LARGE SCALE GENOMIC DNA]</scope>
    <source>
        <strain evidence="16 17">SLV-132</strain>
    </source>
</reference>
<dbReference type="SUPFAM" id="SSF51621">
    <property type="entry name" value="Phosphoenolpyruvate/pyruvate domain"/>
    <property type="match status" value="1"/>
</dbReference>
<evidence type="ECO:0000259" key="15">
    <source>
        <dbReference type="Pfam" id="PF02887"/>
    </source>
</evidence>
<dbReference type="SUPFAM" id="SSF50800">
    <property type="entry name" value="PK beta-barrel domain-like"/>
    <property type="match status" value="1"/>
</dbReference>
<evidence type="ECO:0000313" key="16">
    <source>
        <dbReference type="EMBL" id="PWK31944.1"/>
    </source>
</evidence>
<dbReference type="PANTHER" id="PTHR11817">
    <property type="entry name" value="PYRUVATE KINASE"/>
    <property type="match status" value="1"/>
</dbReference>
<dbReference type="InterPro" id="IPR015806">
    <property type="entry name" value="Pyrv_Knase_insert_dom_sf"/>
</dbReference>
<comment type="catalytic activity">
    <reaction evidence="13">
        <text>pyruvate + ATP = phosphoenolpyruvate + ADP + H(+)</text>
        <dbReference type="Rhea" id="RHEA:18157"/>
        <dbReference type="ChEBI" id="CHEBI:15361"/>
        <dbReference type="ChEBI" id="CHEBI:15378"/>
        <dbReference type="ChEBI" id="CHEBI:30616"/>
        <dbReference type="ChEBI" id="CHEBI:58702"/>
        <dbReference type="ChEBI" id="CHEBI:456216"/>
        <dbReference type="EC" id="2.7.1.40"/>
    </reaction>
</comment>
<organism evidence="16 17">
    <name type="scientific">Cupriavidus plantarum</name>
    <dbReference type="NCBI Taxonomy" id="942865"/>
    <lineage>
        <taxon>Bacteria</taxon>
        <taxon>Pseudomonadati</taxon>
        <taxon>Pseudomonadota</taxon>
        <taxon>Betaproteobacteria</taxon>
        <taxon>Burkholderiales</taxon>
        <taxon>Burkholderiaceae</taxon>
        <taxon>Cupriavidus</taxon>
    </lineage>
</organism>
<keyword evidence="7 13" id="KW-0418">Kinase</keyword>
<proteinExistence type="inferred from homology"/>
<evidence type="ECO:0000256" key="8">
    <source>
        <dbReference type="ARBA" id="ARBA00022840"/>
    </source>
</evidence>
<evidence type="ECO:0000256" key="12">
    <source>
        <dbReference type="NCBIfam" id="TIGR01064"/>
    </source>
</evidence>
<dbReference type="EC" id="2.7.1.40" evidence="3 12"/>
<name>A0A316EK16_9BURK</name>
<dbReference type="Pfam" id="PF00224">
    <property type="entry name" value="PK"/>
    <property type="match status" value="1"/>
</dbReference>
<dbReference type="InterPro" id="IPR001697">
    <property type="entry name" value="Pyr_Knase"/>
</dbReference>
<evidence type="ECO:0000256" key="11">
    <source>
        <dbReference type="ARBA" id="ARBA00023317"/>
    </source>
</evidence>
<keyword evidence="8" id="KW-0067">ATP-binding</keyword>
<dbReference type="NCBIfam" id="NF004978">
    <property type="entry name" value="PRK06354.1"/>
    <property type="match status" value="1"/>
</dbReference>
<comment type="similarity">
    <text evidence="2 13">Belongs to the pyruvate kinase family.</text>
</comment>
<evidence type="ECO:0000256" key="3">
    <source>
        <dbReference type="ARBA" id="ARBA00012142"/>
    </source>
</evidence>
<dbReference type="Gene3D" id="3.40.1380.20">
    <property type="entry name" value="Pyruvate kinase, C-terminal domain"/>
    <property type="match status" value="1"/>
</dbReference>
<gene>
    <name evidence="16" type="ORF">C7419_10885</name>
</gene>
<evidence type="ECO:0000256" key="4">
    <source>
        <dbReference type="ARBA" id="ARBA00022679"/>
    </source>
</evidence>
<dbReference type="InterPro" id="IPR036918">
    <property type="entry name" value="Pyrv_Knase_C_sf"/>
</dbReference>
<dbReference type="InterPro" id="IPR040442">
    <property type="entry name" value="Pyrv_kinase-like_dom_sf"/>
</dbReference>
<dbReference type="NCBIfam" id="NF004491">
    <property type="entry name" value="PRK05826.1"/>
    <property type="match status" value="1"/>
</dbReference>
<evidence type="ECO:0000259" key="14">
    <source>
        <dbReference type="Pfam" id="PF00224"/>
    </source>
</evidence>
<dbReference type="NCBIfam" id="NF004886">
    <property type="entry name" value="PRK06247.1"/>
    <property type="match status" value="1"/>
</dbReference>
<dbReference type="NCBIfam" id="TIGR01064">
    <property type="entry name" value="pyruv_kin"/>
    <property type="match status" value="1"/>
</dbReference>
<dbReference type="InterPro" id="IPR015795">
    <property type="entry name" value="Pyrv_Knase_C"/>
</dbReference>
<comment type="pathway">
    <text evidence="1 13">Carbohydrate degradation; glycolysis; pyruvate from D-glyceraldehyde 3-phosphate: step 5/5.</text>
</comment>
<keyword evidence="17" id="KW-1185">Reference proteome</keyword>